<keyword evidence="3 8" id="KW-0436">Ligase</keyword>
<dbReference type="PANTHER" id="PTHR38761:SF1">
    <property type="entry name" value="GLUTAMATE--CYSTEINE LIGASE"/>
    <property type="match status" value="1"/>
</dbReference>
<dbReference type="GO" id="GO:0046872">
    <property type="term" value="F:metal ion binding"/>
    <property type="evidence" value="ECO:0007669"/>
    <property type="project" value="TreeGrafter"/>
</dbReference>
<dbReference type="EMBL" id="CP032751">
    <property type="protein sequence ID" value="AYJ35973.1"/>
    <property type="molecule type" value="Genomic_DNA"/>
</dbReference>
<dbReference type="GO" id="GO:0005524">
    <property type="term" value="F:ATP binding"/>
    <property type="evidence" value="ECO:0007669"/>
    <property type="project" value="UniProtKB-KW"/>
</dbReference>
<reference evidence="11 12" key="1">
    <citation type="submission" date="2018-10" db="EMBL/GenBank/DDBJ databases">
        <title>Genome sequencing of Lactobacillus species.</title>
        <authorList>
            <person name="Baek C."/>
            <person name="Yi H."/>
        </authorList>
    </citation>
    <scope>NUCLEOTIDE SEQUENCE [LARGE SCALE GENOMIC DNA]</scope>
    <source>
        <strain evidence="11 12">DSM 16365</strain>
    </source>
</reference>
<evidence type="ECO:0000256" key="6">
    <source>
        <dbReference type="ARBA" id="ARBA00022840"/>
    </source>
</evidence>
<protein>
    <recommendedName>
        <fullName evidence="2 9">Glutamate--cysteine ligase</fullName>
        <ecNumber evidence="2 9">6.3.2.2</ecNumber>
    </recommendedName>
</protein>
<dbReference type="Gene3D" id="3.30.590.20">
    <property type="match status" value="1"/>
</dbReference>
<keyword evidence="4 8" id="KW-0317">Glutathione biosynthesis</keyword>
<dbReference type="EC" id="6.3.2.2" evidence="2 9"/>
<keyword evidence="5" id="KW-0547">Nucleotide-binding</keyword>
<evidence type="ECO:0000256" key="2">
    <source>
        <dbReference type="ARBA" id="ARBA00012220"/>
    </source>
</evidence>
<dbReference type="SUPFAM" id="SSF55931">
    <property type="entry name" value="Glutamine synthetase/guanido kinase"/>
    <property type="match status" value="1"/>
</dbReference>
<comment type="pathway">
    <text evidence="1 9">Sulfur metabolism; glutathione biosynthesis; glutathione from L-cysteine and L-glutamate: step 1/2.</text>
</comment>
<dbReference type="GO" id="GO:0004357">
    <property type="term" value="F:glutamate-cysteine ligase activity"/>
    <property type="evidence" value="ECO:0007669"/>
    <property type="project" value="UniProtKB-EC"/>
</dbReference>
<organism evidence="11 12">
    <name type="scientific">Lactiplantibacillus argentoratensis</name>
    <dbReference type="NCBI Taxonomy" id="271881"/>
    <lineage>
        <taxon>Bacteria</taxon>
        <taxon>Bacillati</taxon>
        <taxon>Bacillota</taxon>
        <taxon>Bacilli</taxon>
        <taxon>Lactobacillales</taxon>
        <taxon>Lactobacillaceae</taxon>
        <taxon>Lactiplantibacillus</taxon>
    </lineage>
</organism>
<evidence type="ECO:0000256" key="7">
    <source>
        <dbReference type="ARBA" id="ARBA00048819"/>
    </source>
</evidence>
<dbReference type="AlphaFoldDB" id="A0AAN1Q1H4"/>
<keyword evidence="6" id="KW-0067">ATP-binding</keyword>
<dbReference type="GO" id="GO:0006750">
    <property type="term" value="P:glutathione biosynthetic process"/>
    <property type="evidence" value="ECO:0007669"/>
    <property type="project" value="UniProtKB-KW"/>
</dbReference>
<dbReference type="InterPro" id="IPR007370">
    <property type="entry name" value="Glu_cys_ligase"/>
</dbReference>
<accession>A0AAN1Q1H4</accession>
<evidence type="ECO:0000256" key="1">
    <source>
        <dbReference type="ARBA" id="ARBA00005006"/>
    </source>
</evidence>
<dbReference type="InterPro" id="IPR006334">
    <property type="entry name" value="Glut_cys_ligase"/>
</dbReference>
<evidence type="ECO:0000256" key="5">
    <source>
        <dbReference type="ARBA" id="ARBA00022741"/>
    </source>
</evidence>
<evidence type="ECO:0000256" key="9">
    <source>
        <dbReference type="RuleBase" id="RU004391"/>
    </source>
</evidence>
<evidence type="ECO:0000313" key="12">
    <source>
        <dbReference type="Proteomes" id="UP000281644"/>
    </source>
</evidence>
<dbReference type="KEGG" id="larg:LPA65_09440"/>
<dbReference type="Pfam" id="PF04262">
    <property type="entry name" value="Glu_cys_ligase"/>
    <property type="match status" value="1"/>
</dbReference>
<dbReference type="PANTHER" id="PTHR38761">
    <property type="entry name" value="GLUTAMATE--CYSTEINE LIGASE"/>
    <property type="match status" value="1"/>
</dbReference>
<evidence type="ECO:0000256" key="4">
    <source>
        <dbReference type="ARBA" id="ARBA00022684"/>
    </source>
</evidence>
<gene>
    <name evidence="11" type="ORF">LPA65_09440</name>
</gene>
<evidence type="ECO:0000259" key="10">
    <source>
        <dbReference type="Pfam" id="PF04262"/>
    </source>
</evidence>
<feature type="domain" description="Glutamate--cysteine ligase" evidence="10">
    <location>
        <begin position="16"/>
        <end position="310"/>
    </location>
</feature>
<dbReference type="GO" id="GO:0005829">
    <property type="term" value="C:cytosol"/>
    <property type="evidence" value="ECO:0007669"/>
    <property type="project" value="TreeGrafter"/>
</dbReference>
<comment type="similarity">
    <text evidence="8">Belongs to the glutamate--cysteine ligase type 1 family.</text>
</comment>
<dbReference type="RefSeq" id="WP_054398589.1">
    <property type="nucleotide sequence ID" value="NZ_BJZD01000044.1"/>
</dbReference>
<comment type="catalytic activity">
    <reaction evidence="7 9">
        <text>L-cysteine + L-glutamate + ATP = gamma-L-glutamyl-L-cysteine + ADP + phosphate + H(+)</text>
        <dbReference type="Rhea" id="RHEA:13285"/>
        <dbReference type="ChEBI" id="CHEBI:15378"/>
        <dbReference type="ChEBI" id="CHEBI:29985"/>
        <dbReference type="ChEBI" id="CHEBI:30616"/>
        <dbReference type="ChEBI" id="CHEBI:35235"/>
        <dbReference type="ChEBI" id="CHEBI:43474"/>
        <dbReference type="ChEBI" id="CHEBI:58173"/>
        <dbReference type="ChEBI" id="CHEBI:456216"/>
        <dbReference type="EC" id="6.3.2.2"/>
    </reaction>
</comment>
<dbReference type="Proteomes" id="UP000281644">
    <property type="component" value="Chromosome"/>
</dbReference>
<evidence type="ECO:0000313" key="11">
    <source>
        <dbReference type="EMBL" id="AYJ35973.1"/>
    </source>
</evidence>
<proteinExistence type="inferred from homology"/>
<name>A0AAN1Q1H4_9LACO</name>
<evidence type="ECO:0000256" key="3">
    <source>
        <dbReference type="ARBA" id="ARBA00022598"/>
    </source>
</evidence>
<dbReference type="GeneID" id="89669587"/>
<dbReference type="InterPro" id="IPR014746">
    <property type="entry name" value="Gln_synth/guanido_kin_cat_dom"/>
</dbReference>
<evidence type="ECO:0000256" key="8">
    <source>
        <dbReference type="RuleBase" id="RU003544"/>
    </source>
</evidence>
<sequence>MEWQRLLTKNAALIDAQAIQIGLEREGQRVTSTGRLAETALSPTLISKLPGLQRDFAETQLELVTPPQVGSQAVLRALTLLTQQVRQGLSPELIWPLSMPPRLPQNEQDIPIAKLDTNAVAYRQQLARRYGRRRQMLSGLHCNISITTRLMKGLYDAQTDCHEFTTFKNRCYLHIAQNYLHYRWLLTYLYGCSPQCWPQSGLTAPSRPVRSLRNSAHGYTNLPGVTVSYASLGRYCQTLRAAVDSGQLSATKEFYGQVRLRHAGGHSHLRQDGIQYLELRNLDLNPWAAAGINLSQLTCLTWFVLLMLWLPVPASVDSWVEAGQRANEQVAIEAPMQVPRQLTEGKQLAEALQTMATSLRQPSASQVAQYILTSLHDPANTFAARWEQQTNGSLERATQLALQLATTPQFDALT</sequence>